<proteinExistence type="predicted"/>
<keyword evidence="3" id="KW-1185">Reference proteome</keyword>
<keyword evidence="1" id="KW-0812">Transmembrane</keyword>
<dbReference type="EMBL" id="JACNYL010000003">
    <property type="protein sequence ID" value="MBD1422626.1"/>
    <property type="molecule type" value="Genomic_DNA"/>
</dbReference>
<evidence type="ECO:0000256" key="1">
    <source>
        <dbReference type="SAM" id="Phobius"/>
    </source>
</evidence>
<accession>A0ABR7XUB5</accession>
<keyword evidence="1" id="KW-0472">Membrane</keyword>
<keyword evidence="1" id="KW-1133">Transmembrane helix</keyword>
<evidence type="ECO:0000313" key="3">
    <source>
        <dbReference type="Proteomes" id="UP000651112"/>
    </source>
</evidence>
<gene>
    <name evidence="2" type="ORF">H8B21_13700</name>
</gene>
<reference evidence="2 3" key="1">
    <citation type="submission" date="2020-08" db="EMBL/GenBank/DDBJ databases">
        <title>Sphingobacterium sp. DN00404 isolated from aquaculture water.</title>
        <authorList>
            <person name="Zhang M."/>
        </authorList>
    </citation>
    <scope>NUCLEOTIDE SEQUENCE [LARGE SCALE GENOMIC DNA]</scope>
    <source>
        <strain evidence="2 3">KCTC 42746</strain>
    </source>
</reference>
<protein>
    <submittedName>
        <fullName evidence="2">Uncharacterized protein</fullName>
    </submittedName>
</protein>
<name>A0ABR7XUB5_9SPHI</name>
<evidence type="ECO:0000313" key="2">
    <source>
        <dbReference type="EMBL" id="MBD1422626.1"/>
    </source>
</evidence>
<comment type="caution">
    <text evidence="2">The sequence shown here is derived from an EMBL/GenBank/DDBJ whole genome shotgun (WGS) entry which is preliminary data.</text>
</comment>
<dbReference type="RefSeq" id="WP_190314338.1">
    <property type="nucleotide sequence ID" value="NZ_JACNYL010000003.1"/>
</dbReference>
<dbReference type="Proteomes" id="UP000651112">
    <property type="component" value="Unassembled WGS sequence"/>
</dbReference>
<organism evidence="2 3">
    <name type="scientific">Sphingobacterium chuzhouense</name>
    <dbReference type="NCBI Taxonomy" id="1742264"/>
    <lineage>
        <taxon>Bacteria</taxon>
        <taxon>Pseudomonadati</taxon>
        <taxon>Bacteroidota</taxon>
        <taxon>Sphingobacteriia</taxon>
        <taxon>Sphingobacteriales</taxon>
        <taxon>Sphingobacteriaceae</taxon>
        <taxon>Sphingobacterium</taxon>
    </lineage>
</organism>
<sequence length="49" mass="5339">MYSERKWNWTDGGQVILGAALLIPGLNGAVVVTGGAVLFGWEIYQMLNE</sequence>
<feature type="transmembrane region" description="Helical" evidence="1">
    <location>
        <begin position="15"/>
        <end position="41"/>
    </location>
</feature>